<dbReference type="PANTHER" id="PTHR45947">
    <property type="entry name" value="SULFOQUINOVOSYL TRANSFERASE SQD2"/>
    <property type="match status" value="1"/>
</dbReference>
<comment type="caution">
    <text evidence="2">The sequence shown here is derived from an EMBL/GenBank/DDBJ whole genome shotgun (WGS) entry which is preliminary data.</text>
</comment>
<dbReference type="AlphaFoldDB" id="A0A1G2F281"/>
<dbReference type="Pfam" id="PF00534">
    <property type="entry name" value="Glycos_transf_1"/>
    <property type="match status" value="1"/>
</dbReference>
<dbReference type="GO" id="GO:0016757">
    <property type="term" value="F:glycosyltransferase activity"/>
    <property type="evidence" value="ECO:0007669"/>
    <property type="project" value="InterPro"/>
</dbReference>
<proteinExistence type="predicted"/>
<dbReference type="InterPro" id="IPR050194">
    <property type="entry name" value="Glycosyltransferase_grp1"/>
</dbReference>
<sequence length="389" mass="44808">MKKPRICFVNPPVLLKRPISELSHKLSIKGYKTSILIPKKLFKKRDASLHHSSLVEKSRIYTYSVINPPFIKAEQPLPMTPMFCINIIKAIQNNDIIHMWVPYYLTSFKVMLAKKLFFPKKKLILTMDTVPGYSFSMGKFWDGMFGVYNKLFGWLIFRTPDIITLYGESLVPYALKAGVPKEKIRVIPTGIGMIKYDKKTAEKNREEIRKELSIKPEAFVILYAGLLVPRKGIDKIIQIADKLRKEAVVFLLAGDGPKRKEYEAKVKKLNLEKKVLFLGWRADMHKLYQVTDLLLLPAEGEGLPGVIMEAMIHGVPCVASNIPCIPDLIENGRSGFLCEKNNINEFTVRIRYLIKDENKRKTMGEKALKKIKMFEWEKVILKYEGLYHD</sequence>
<dbReference type="EMBL" id="MHMT01000025">
    <property type="protein sequence ID" value="OGZ32155.1"/>
    <property type="molecule type" value="Genomic_DNA"/>
</dbReference>
<feature type="domain" description="Glycosyl transferase family 1" evidence="1">
    <location>
        <begin position="205"/>
        <end position="369"/>
    </location>
</feature>
<accession>A0A1G2F281</accession>
<dbReference type="PANTHER" id="PTHR45947:SF3">
    <property type="entry name" value="SULFOQUINOVOSYL TRANSFERASE SQD2"/>
    <property type="match status" value="1"/>
</dbReference>
<dbReference type="Gene3D" id="3.40.50.2000">
    <property type="entry name" value="Glycogen Phosphorylase B"/>
    <property type="match status" value="2"/>
</dbReference>
<evidence type="ECO:0000259" key="1">
    <source>
        <dbReference type="Pfam" id="PF00534"/>
    </source>
</evidence>
<dbReference type="Proteomes" id="UP000177810">
    <property type="component" value="Unassembled WGS sequence"/>
</dbReference>
<reference evidence="2 3" key="1">
    <citation type="journal article" date="2016" name="Nat. Commun.">
        <title>Thousands of microbial genomes shed light on interconnected biogeochemical processes in an aquifer system.</title>
        <authorList>
            <person name="Anantharaman K."/>
            <person name="Brown C.T."/>
            <person name="Hug L.A."/>
            <person name="Sharon I."/>
            <person name="Castelle C.J."/>
            <person name="Probst A.J."/>
            <person name="Thomas B.C."/>
            <person name="Singh A."/>
            <person name="Wilkins M.J."/>
            <person name="Karaoz U."/>
            <person name="Brodie E.L."/>
            <person name="Williams K.H."/>
            <person name="Hubbard S.S."/>
            <person name="Banfield J.F."/>
        </authorList>
    </citation>
    <scope>NUCLEOTIDE SEQUENCE [LARGE SCALE GENOMIC DNA]</scope>
</reference>
<dbReference type="InterPro" id="IPR001296">
    <property type="entry name" value="Glyco_trans_1"/>
</dbReference>
<dbReference type="SUPFAM" id="SSF53756">
    <property type="entry name" value="UDP-Glycosyltransferase/glycogen phosphorylase"/>
    <property type="match status" value="1"/>
</dbReference>
<dbReference type="CDD" id="cd03801">
    <property type="entry name" value="GT4_PimA-like"/>
    <property type="match status" value="1"/>
</dbReference>
<organism evidence="2 3">
    <name type="scientific">Candidatus Portnoybacteria bacterium RBG_13_40_8</name>
    <dbReference type="NCBI Taxonomy" id="1801990"/>
    <lineage>
        <taxon>Bacteria</taxon>
        <taxon>Candidatus Portnoyibacteriota</taxon>
    </lineage>
</organism>
<evidence type="ECO:0000313" key="2">
    <source>
        <dbReference type="EMBL" id="OGZ32155.1"/>
    </source>
</evidence>
<gene>
    <name evidence="2" type="ORF">A2V69_00060</name>
</gene>
<protein>
    <recommendedName>
        <fullName evidence="1">Glycosyl transferase family 1 domain-containing protein</fullName>
    </recommendedName>
</protein>
<dbReference type="STRING" id="1801990.A2V69_00060"/>
<evidence type="ECO:0000313" key="3">
    <source>
        <dbReference type="Proteomes" id="UP000177810"/>
    </source>
</evidence>
<name>A0A1G2F281_9BACT</name>